<evidence type="ECO:0000259" key="1">
    <source>
        <dbReference type="Pfam" id="PF25583"/>
    </source>
</evidence>
<comment type="caution">
    <text evidence="2">The sequence shown here is derived from an EMBL/GenBank/DDBJ whole genome shotgun (WGS) entry which is preliminary data.</text>
</comment>
<reference evidence="2 3" key="1">
    <citation type="submission" date="2018-08" db="EMBL/GenBank/DDBJ databases">
        <title>A genome reference for cultivated species of the human gut microbiota.</title>
        <authorList>
            <person name="Zou Y."/>
            <person name="Xue W."/>
            <person name="Luo G."/>
        </authorList>
    </citation>
    <scope>NUCLEOTIDE SEQUENCE [LARGE SCALE GENOMIC DNA]</scope>
    <source>
        <strain evidence="2 3">AM25-21AC</strain>
    </source>
</reference>
<feature type="domain" description="WCX" evidence="1">
    <location>
        <begin position="367"/>
        <end position="436"/>
    </location>
</feature>
<evidence type="ECO:0000313" key="3">
    <source>
        <dbReference type="Proteomes" id="UP000283442"/>
    </source>
</evidence>
<protein>
    <submittedName>
        <fullName evidence="2">WYL domain-containing protein</fullName>
    </submittedName>
</protein>
<dbReference type="AlphaFoldDB" id="A0A414P057"/>
<name>A0A414P057_9FIRM</name>
<organism evidence="2 3">
    <name type="scientific">Mitsuokella multacida</name>
    <dbReference type="NCBI Taxonomy" id="52226"/>
    <lineage>
        <taxon>Bacteria</taxon>
        <taxon>Bacillati</taxon>
        <taxon>Bacillota</taxon>
        <taxon>Negativicutes</taxon>
        <taxon>Selenomonadales</taxon>
        <taxon>Selenomonadaceae</taxon>
        <taxon>Mitsuokella</taxon>
    </lineage>
</organism>
<proteinExistence type="predicted"/>
<dbReference type="Proteomes" id="UP000283442">
    <property type="component" value="Unassembled WGS sequence"/>
</dbReference>
<evidence type="ECO:0000313" key="2">
    <source>
        <dbReference type="EMBL" id="RHF53576.1"/>
    </source>
</evidence>
<dbReference type="Pfam" id="PF25583">
    <property type="entry name" value="WCX"/>
    <property type="match status" value="1"/>
</dbReference>
<dbReference type="Gene3D" id="1.10.10.10">
    <property type="entry name" value="Winged helix-like DNA-binding domain superfamily/Winged helix DNA-binding domain"/>
    <property type="match status" value="1"/>
</dbReference>
<sequence length="446" mass="51153">MAGRKRRGWNKYIADYDKLRMFLRYISYGCYHKQYLARQLGQSARSYEDNWARVRFFLPEDRLQAVRQGHREIHSLKGDSYHSAFNDLARTYATKSLKSSAAFALLCLLQVFSSKAAAPETGAVGTNASACAGDGAFTDGGFIDETTLLQYELVPTDRPFPKLVEDISRSTLHRYLCDLTEQGLLERREESGRYGYRLAPDFLGDLRTDEVESLLAAIAFYRNVSLLGMPGYFLEQSLRAHYPAARCGEVPCQFKHMTITRILDDDVLYALACCIVERRAVHFSYRGKGVVAIPLQLVTDFESGRQYLFAVRKRRAVSKRFTIAQSYRIDLMQDVQPARAAKQQPEVTPPERHELQLAFRHDDERGREHLIYRIREHEPEAVLHDDGQGTLHATLETVDDLKLMPWIRTFYPVVRVEKDGPAHLAERMKKDIEEALVHYGIRPNLP</sequence>
<dbReference type="RefSeq" id="WP_118174708.1">
    <property type="nucleotide sequence ID" value="NZ_JAQEAO010000010.1"/>
</dbReference>
<dbReference type="InterPro" id="IPR036388">
    <property type="entry name" value="WH-like_DNA-bd_sf"/>
</dbReference>
<accession>A0A414P057</accession>
<dbReference type="InterPro" id="IPR057727">
    <property type="entry name" value="WCX_dom"/>
</dbReference>
<gene>
    <name evidence="2" type="ORF">DW674_01595</name>
</gene>
<dbReference type="EMBL" id="QRHE01000001">
    <property type="protein sequence ID" value="RHF53576.1"/>
    <property type="molecule type" value="Genomic_DNA"/>
</dbReference>
<dbReference type="OrthoDB" id="1669382at2"/>